<dbReference type="Proteomes" id="UP000215914">
    <property type="component" value="Chromosome 13"/>
</dbReference>
<keyword evidence="2" id="KW-1185">Reference proteome</keyword>
<reference evidence="2" key="1">
    <citation type="journal article" date="2017" name="Nature">
        <title>The sunflower genome provides insights into oil metabolism, flowering and Asterid evolution.</title>
        <authorList>
            <person name="Badouin H."/>
            <person name="Gouzy J."/>
            <person name="Grassa C.J."/>
            <person name="Murat F."/>
            <person name="Staton S.E."/>
            <person name="Cottret L."/>
            <person name="Lelandais-Briere C."/>
            <person name="Owens G.L."/>
            <person name="Carrere S."/>
            <person name="Mayjonade B."/>
            <person name="Legrand L."/>
            <person name="Gill N."/>
            <person name="Kane N.C."/>
            <person name="Bowers J.E."/>
            <person name="Hubner S."/>
            <person name="Bellec A."/>
            <person name="Berard A."/>
            <person name="Berges H."/>
            <person name="Blanchet N."/>
            <person name="Boniface M.C."/>
            <person name="Brunel D."/>
            <person name="Catrice O."/>
            <person name="Chaidir N."/>
            <person name="Claudel C."/>
            <person name="Donnadieu C."/>
            <person name="Faraut T."/>
            <person name="Fievet G."/>
            <person name="Helmstetter N."/>
            <person name="King M."/>
            <person name="Knapp S.J."/>
            <person name="Lai Z."/>
            <person name="Le Paslier M.C."/>
            <person name="Lippi Y."/>
            <person name="Lorenzon L."/>
            <person name="Mandel J.R."/>
            <person name="Marage G."/>
            <person name="Marchand G."/>
            <person name="Marquand E."/>
            <person name="Bret-Mestries E."/>
            <person name="Morien E."/>
            <person name="Nambeesan S."/>
            <person name="Nguyen T."/>
            <person name="Pegot-Espagnet P."/>
            <person name="Pouilly N."/>
            <person name="Raftis F."/>
            <person name="Sallet E."/>
            <person name="Schiex T."/>
            <person name="Thomas J."/>
            <person name="Vandecasteele C."/>
            <person name="Vares D."/>
            <person name="Vear F."/>
            <person name="Vautrin S."/>
            <person name="Crespi M."/>
            <person name="Mangin B."/>
            <person name="Burke J.M."/>
            <person name="Salse J."/>
            <person name="Munos S."/>
            <person name="Vincourt P."/>
            <person name="Rieseberg L.H."/>
            <person name="Langlade N.B."/>
        </authorList>
    </citation>
    <scope>NUCLEOTIDE SEQUENCE [LARGE SCALE GENOMIC DNA]</scope>
    <source>
        <strain evidence="2">cv. SF193</strain>
    </source>
</reference>
<gene>
    <name evidence="1" type="ORF">HannXRQ_Chr13g0391981</name>
</gene>
<evidence type="ECO:0000313" key="1">
    <source>
        <dbReference type="EMBL" id="OTG00523.1"/>
    </source>
</evidence>
<name>A0A251SPQ4_HELAN</name>
<organism evidence="1 2">
    <name type="scientific">Helianthus annuus</name>
    <name type="common">Common sunflower</name>
    <dbReference type="NCBI Taxonomy" id="4232"/>
    <lineage>
        <taxon>Eukaryota</taxon>
        <taxon>Viridiplantae</taxon>
        <taxon>Streptophyta</taxon>
        <taxon>Embryophyta</taxon>
        <taxon>Tracheophyta</taxon>
        <taxon>Spermatophyta</taxon>
        <taxon>Magnoliopsida</taxon>
        <taxon>eudicotyledons</taxon>
        <taxon>Gunneridae</taxon>
        <taxon>Pentapetalae</taxon>
        <taxon>asterids</taxon>
        <taxon>campanulids</taxon>
        <taxon>Asterales</taxon>
        <taxon>Asteraceae</taxon>
        <taxon>Asteroideae</taxon>
        <taxon>Heliantheae alliance</taxon>
        <taxon>Heliantheae</taxon>
        <taxon>Helianthus</taxon>
    </lineage>
</organism>
<sequence>MRVISIDQSRFTFEPVFAKTVRAINRLFVDFILVRVLLCSWHEDRGIMSKS</sequence>
<dbReference type="InParanoid" id="A0A251SPQ4"/>
<protein>
    <submittedName>
        <fullName evidence="1">Uncharacterized protein</fullName>
    </submittedName>
</protein>
<evidence type="ECO:0000313" key="2">
    <source>
        <dbReference type="Proteomes" id="UP000215914"/>
    </source>
</evidence>
<accession>A0A251SPQ4</accession>
<proteinExistence type="predicted"/>
<dbReference type="EMBL" id="CM007902">
    <property type="protein sequence ID" value="OTG00523.1"/>
    <property type="molecule type" value="Genomic_DNA"/>
</dbReference>
<dbReference type="AlphaFoldDB" id="A0A251SPQ4"/>